<dbReference type="PROSITE" id="PS00557">
    <property type="entry name" value="FMN_HYDROXY_ACID_DH_1"/>
    <property type="match status" value="1"/>
</dbReference>
<evidence type="ECO:0000259" key="6">
    <source>
        <dbReference type="PROSITE" id="PS51349"/>
    </source>
</evidence>
<dbReference type="CDD" id="cd12148">
    <property type="entry name" value="fungal_TF_MHR"/>
    <property type="match status" value="1"/>
</dbReference>
<dbReference type="SUPFAM" id="SSF51395">
    <property type="entry name" value="FMN-linked oxidoreductases"/>
    <property type="match status" value="1"/>
</dbReference>
<feature type="compositionally biased region" description="Acidic residues" evidence="4">
    <location>
        <begin position="1"/>
        <end position="12"/>
    </location>
</feature>
<dbReference type="PROSITE" id="PS51349">
    <property type="entry name" value="FMN_HYDROXY_ACID_DH_2"/>
    <property type="match status" value="1"/>
</dbReference>
<organism evidence="7 8">
    <name type="scientific">Exophiala xenobiotica</name>
    <dbReference type="NCBI Taxonomy" id="348802"/>
    <lineage>
        <taxon>Eukaryota</taxon>
        <taxon>Fungi</taxon>
        <taxon>Dikarya</taxon>
        <taxon>Ascomycota</taxon>
        <taxon>Pezizomycotina</taxon>
        <taxon>Eurotiomycetes</taxon>
        <taxon>Chaetothyriomycetidae</taxon>
        <taxon>Chaetothyriales</taxon>
        <taxon>Herpotrichiellaceae</taxon>
        <taxon>Exophiala</taxon>
    </lineage>
</organism>
<comment type="cofactor">
    <cofactor evidence="1">
        <name>FMN</name>
        <dbReference type="ChEBI" id="CHEBI:58210"/>
    </cofactor>
</comment>
<dbReference type="InterPro" id="IPR007219">
    <property type="entry name" value="XnlR_reg_dom"/>
</dbReference>
<keyword evidence="2" id="KW-0560">Oxidoreductase</keyword>
<evidence type="ECO:0000256" key="3">
    <source>
        <dbReference type="ARBA" id="ARBA00023242"/>
    </source>
</evidence>
<dbReference type="InterPro" id="IPR008259">
    <property type="entry name" value="FMN_hydac_DH_AS"/>
</dbReference>
<feature type="domain" description="FMN hydroxy acid dehydrogenase" evidence="6">
    <location>
        <begin position="929"/>
        <end position="1299"/>
    </location>
</feature>
<protein>
    <recommendedName>
        <fullName evidence="9">Cytochrome b2, mitochondrial</fullName>
    </recommendedName>
</protein>
<dbReference type="GO" id="GO:0016491">
    <property type="term" value="F:oxidoreductase activity"/>
    <property type="evidence" value="ECO:0007669"/>
    <property type="project" value="UniProtKB-KW"/>
</dbReference>
<dbReference type="SMART" id="SM01117">
    <property type="entry name" value="Cyt-b5"/>
    <property type="match status" value="1"/>
</dbReference>
<gene>
    <name evidence="7" type="ORF">PV05_05054</name>
</gene>
<keyword evidence="3" id="KW-0539">Nucleus</keyword>
<dbReference type="EMBL" id="KN847319">
    <property type="protein sequence ID" value="KIW56389.1"/>
    <property type="molecule type" value="Genomic_DNA"/>
</dbReference>
<name>A0A0D2F8M6_9EURO</name>
<dbReference type="PANTHER" id="PTHR10578">
    <property type="entry name" value="S -2-HYDROXY-ACID OXIDASE-RELATED"/>
    <property type="match status" value="1"/>
</dbReference>
<feature type="compositionally biased region" description="Polar residues" evidence="4">
    <location>
        <begin position="13"/>
        <end position="32"/>
    </location>
</feature>
<dbReference type="InterPro" id="IPR001199">
    <property type="entry name" value="Cyt_B5-like_heme/steroid-bd"/>
</dbReference>
<dbReference type="Gene3D" id="3.20.20.70">
    <property type="entry name" value="Aldolase class I"/>
    <property type="match status" value="1"/>
</dbReference>
<reference evidence="7 8" key="1">
    <citation type="submission" date="2015-01" db="EMBL/GenBank/DDBJ databases">
        <title>The Genome Sequence of Exophiala xenobiotica CBS118157.</title>
        <authorList>
            <consortium name="The Broad Institute Genomics Platform"/>
            <person name="Cuomo C."/>
            <person name="de Hoog S."/>
            <person name="Gorbushina A."/>
            <person name="Stielow B."/>
            <person name="Teixiera M."/>
            <person name="Abouelleil A."/>
            <person name="Chapman S.B."/>
            <person name="Priest M."/>
            <person name="Young S.K."/>
            <person name="Wortman J."/>
            <person name="Nusbaum C."/>
            <person name="Birren B."/>
        </authorList>
    </citation>
    <scope>NUCLEOTIDE SEQUENCE [LARGE SCALE GENOMIC DNA]</scope>
    <source>
        <strain evidence="7 8">CBS 118157</strain>
    </source>
</reference>
<dbReference type="GO" id="GO:0008270">
    <property type="term" value="F:zinc ion binding"/>
    <property type="evidence" value="ECO:0007669"/>
    <property type="project" value="InterPro"/>
</dbReference>
<dbReference type="Gene3D" id="3.10.120.10">
    <property type="entry name" value="Cytochrome b5-like heme/steroid binding domain"/>
    <property type="match status" value="1"/>
</dbReference>
<dbReference type="PROSITE" id="PS50255">
    <property type="entry name" value="CYTOCHROME_B5_2"/>
    <property type="match status" value="1"/>
</dbReference>
<dbReference type="Pfam" id="PF00173">
    <property type="entry name" value="Cyt-b5"/>
    <property type="match status" value="1"/>
</dbReference>
<feature type="region of interest" description="Disordered" evidence="4">
    <location>
        <begin position="1"/>
        <end position="93"/>
    </location>
</feature>
<dbReference type="InterPro" id="IPR036400">
    <property type="entry name" value="Cyt_B5-like_heme/steroid_sf"/>
</dbReference>
<sequence length="1323" mass="145886">MLEAAGGEDGDTTLDTVTAGGHQQSEQAQSGDPQRFRSPRVDQMQPEQMRVSNSQQHEDTSISRSTANDGSNCQRVDQTQGVSETTRSSNNMYSRMNNFDSSQFNVSMSDAHLMHLDPAGTSNQRYTNTSTTEAFADVSNLDPWGPARSLNNTTQGQNMSANNSTLSVFGVNNSQAAPLSGLTQSLSGGPAFMSAAGQSMTMPELPSAMFDDDLTFLEDILLPDFIGNVTGFTTPMYVDFDPTAGQPTPPTSAPDISEPRLFLPSFPSSERPSEARHSAFDISPGDVAQFQKDIAGTGQLNNFPFPRRSRIFRCLSAYFDHVDPHVPIVQHATFSFCGTAPALVLAMLAMGATITSEYQFAESAYEAACKLLDHKMKQNTRASPSFEFWPIQASLLCAQFGAFSDNKAFAQRSQTQLSNVSGMLKLGLNDLAAKRSEPRQDWKSWSFIETFSRAASWSCSLSAILLAYDHTFHISTQHYLQYVPLPSDEDLWRARSAHEWSSVGGAQQQDSHVSFLTFAESLFNGQPILEKVSCFGLFSLVGWMLLYICNHERMKMSVGSLDLFETDFTTKINKGLEAWETLTRRHLRTGQVMFKQLNPLISDSFPLLGSAYYHLHVGDELRALKEIAGEQAMGAGTSGPQTFPAFSSRLPVYKAVRYAANSCLVRAKLGISHFQQSPDVYGAHGAIGAFEAALILSWWLTVGQSVQTPQGLSDDNTVPGRALKEVSTEVFEELEDQDISCKDEIARALAPLSFCRHAMAKCVFKYSKLLRQALDNMHAQVDRRPFRGLSALAALNPPGLYLYYWSPITRMVPFASRSSSKIKLLSILKMIHGSEVAKHNSRRSCWVIVKGNVYDITEYLDQHPGGSAILLRYGGKDATAIYEPNHPEGTIENGLPEDKHLGPIDPSTVPTIDVSPPQDVRDPQTTAKLPLSHCVNLDDIEVAAQGIIARNAWTYIHSAADSLGSLTNNREDWKKVTLRPRIMRNVQHISMERTMLGQKSRLPFFIAPAARAKLVHNDGELCLARGAARTGIHYCTSTYSTIRHADLVKCMVSERASSPYGSLFFQLYMQPDKSRTVELITMARELGFTALVVTVDTPVVGKREEDERYRAETAAVSVHDTFLVIDGIGPKKSEGTPPPRGSHSTTLNWEDLAWIRESWGNHGPIVLKGIQTAEDAALAAEYGVDGIYLSNHGGRQCDDAPSAIRTLLEIRRFYPHLMGKIEIYLDGWVRRGADVIKALCLGATGVAVGRPFMYAAAMGDEGVLKVIQLLREEIEITMRCMGVTSLDCLNPSYVNTKRLEWELPDSLDFGPEGDRPTGLRARL</sequence>
<proteinExistence type="predicted"/>
<evidence type="ECO:0000256" key="1">
    <source>
        <dbReference type="ARBA" id="ARBA00001917"/>
    </source>
</evidence>
<evidence type="ECO:0000313" key="7">
    <source>
        <dbReference type="EMBL" id="KIW56389.1"/>
    </source>
</evidence>
<keyword evidence="8" id="KW-1185">Reference proteome</keyword>
<dbReference type="Pfam" id="PF04082">
    <property type="entry name" value="Fungal_trans"/>
    <property type="match status" value="1"/>
</dbReference>
<dbReference type="SUPFAM" id="SSF55856">
    <property type="entry name" value="Cytochrome b5-like heme/steroid binding domain"/>
    <property type="match status" value="1"/>
</dbReference>
<dbReference type="STRING" id="348802.A0A0D2F8M6"/>
<accession>A0A0D2F8M6</accession>
<dbReference type="InterPro" id="IPR037396">
    <property type="entry name" value="FMN_HAD"/>
</dbReference>
<dbReference type="InterPro" id="IPR000262">
    <property type="entry name" value="FMN-dep_DH"/>
</dbReference>
<dbReference type="RefSeq" id="XP_013316973.1">
    <property type="nucleotide sequence ID" value="XM_013461519.1"/>
</dbReference>
<dbReference type="Pfam" id="PF01070">
    <property type="entry name" value="FMN_dh"/>
    <property type="match status" value="1"/>
</dbReference>
<dbReference type="GeneID" id="25326962"/>
<dbReference type="Proteomes" id="UP000054342">
    <property type="component" value="Unassembled WGS sequence"/>
</dbReference>
<evidence type="ECO:0000256" key="2">
    <source>
        <dbReference type="ARBA" id="ARBA00023002"/>
    </source>
</evidence>
<dbReference type="OrthoDB" id="4157142at2759"/>
<evidence type="ECO:0000256" key="4">
    <source>
        <dbReference type="SAM" id="MobiDB-lite"/>
    </source>
</evidence>
<evidence type="ECO:0000313" key="8">
    <source>
        <dbReference type="Proteomes" id="UP000054342"/>
    </source>
</evidence>
<dbReference type="FunFam" id="3.10.120.10:FF:000009">
    <property type="entry name" value="Cytochrome b2, mitochondrial, putative"/>
    <property type="match status" value="1"/>
</dbReference>
<evidence type="ECO:0008006" key="9">
    <source>
        <dbReference type="Google" id="ProtNLM"/>
    </source>
</evidence>
<feature type="domain" description="Cytochrome b5 heme-binding" evidence="5">
    <location>
        <begin position="828"/>
        <end position="905"/>
    </location>
</feature>
<dbReference type="GO" id="GO:0003677">
    <property type="term" value="F:DNA binding"/>
    <property type="evidence" value="ECO:0007669"/>
    <property type="project" value="InterPro"/>
</dbReference>
<feature type="compositionally biased region" description="Polar residues" evidence="4">
    <location>
        <begin position="62"/>
        <end position="86"/>
    </location>
</feature>
<dbReference type="HOGENOM" id="CLU_259677_0_0_1"/>
<dbReference type="GO" id="GO:0006351">
    <property type="term" value="P:DNA-templated transcription"/>
    <property type="evidence" value="ECO:0007669"/>
    <property type="project" value="InterPro"/>
</dbReference>
<dbReference type="PANTHER" id="PTHR10578:SF104">
    <property type="entry name" value="CYTOCHROME B2, MITOCHONDRIAL-RELATED"/>
    <property type="match status" value="1"/>
</dbReference>
<evidence type="ECO:0000259" key="5">
    <source>
        <dbReference type="PROSITE" id="PS50255"/>
    </source>
</evidence>
<dbReference type="InterPro" id="IPR013785">
    <property type="entry name" value="Aldolase_TIM"/>
</dbReference>